<feature type="region of interest" description="Disordered" evidence="1">
    <location>
        <begin position="30"/>
        <end position="61"/>
    </location>
</feature>
<dbReference type="InterPro" id="IPR011041">
    <property type="entry name" value="Quinoprot_gluc/sorb_DH_b-prop"/>
</dbReference>
<evidence type="ECO:0000256" key="1">
    <source>
        <dbReference type="SAM" id="MobiDB-lite"/>
    </source>
</evidence>
<gene>
    <name evidence="3" type="ORF">FA045_09970</name>
</gene>
<dbReference type="InterPro" id="IPR011042">
    <property type="entry name" value="6-blade_b-propeller_TolB-like"/>
</dbReference>
<dbReference type="PROSITE" id="PS51257">
    <property type="entry name" value="PROKAR_LIPOPROTEIN"/>
    <property type="match status" value="1"/>
</dbReference>
<protein>
    <submittedName>
        <fullName evidence="3">PQQ-dependent sugar dehydrogenase</fullName>
    </submittedName>
</protein>
<dbReference type="Proteomes" id="UP000310477">
    <property type="component" value="Unassembled WGS sequence"/>
</dbReference>
<dbReference type="SUPFAM" id="SSF50952">
    <property type="entry name" value="Soluble quinoprotein glucose dehydrogenase"/>
    <property type="match status" value="1"/>
</dbReference>
<evidence type="ECO:0000259" key="2">
    <source>
        <dbReference type="Pfam" id="PF07995"/>
    </source>
</evidence>
<dbReference type="PANTHER" id="PTHR19328">
    <property type="entry name" value="HEDGEHOG-INTERACTING PROTEIN"/>
    <property type="match status" value="1"/>
</dbReference>
<name>A0A4U1CAQ2_9SPHI</name>
<dbReference type="OrthoDB" id="9770043at2"/>
<dbReference type="EMBL" id="SWBO01000004">
    <property type="protein sequence ID" value="TKC01549.1"/>
    <property type="molecule type" value="Genomic_DNA"/>
</dbReference>
<dbReference type="AlphaFoldDB" id="A0A4U1CAQ2"/>
<dbReference type="Pfam" id="PF07995">
    <property type="entry name" value="GSDH"/>
    <property type="match status" value="1"/>
</dbReference>
<dbReference type="RefSeq" id="WP_136876916.1">
    <property type="nucleotide sequence ID" value="NZ_SWBO01000004.1"/>
</dbReference>
<dbReference type="InterPro" id="IPR012938">
    <property type="entry name" value="Glc/Sorbosone_DH"/>
</dbReference>
<feature type="domain" description="Glucose/Sorbosone dehydrogenase" evidence="2">
    <location>
        <begin position="86"/>
        <end position="415"/>
    </location>
</feature>
<evidence type="ECO:0000313" key="4">
    <source>
        <dbReference type="Proteomes" id="UP000310477"/>
    </source>
</evidence>
<organism evidence="3 4">
    <name type="scientific">Pedobacter cryotolerans</name>
    <dbReference type="NCBI Taxonomy" id="2571270"/>
    <lineage>
        <taxon>Bacteria</taxon>
        <taxon>Pseudomonadati</taxon>
        <taxon>Bacteroidota</taxon>
        <taxon>Sphingobacteriia</taxon>
        <taxon>Sphingobacteriales</taxon>
        <taxon>Sphingobacteriaceae</taxon>
        <taxon>Pedobacter</taxon>
    </lineage>
</organism>
<keyword evidence="4" id="KW-1185">Reference proteome</keyword>
<dbReference type="Gene3D" id="2.120.10.30">
    <property type="entry name" value="TolB, C-terminal domain"/>
    <property type="match status" value="1"/>
</dbReference>
<comment type="caution">
    <text evidence="3">The sequence shown here is derived from an EMBL/GenBank/DDBJ whole genome shotgun (WGS) entry which is preliminary data.</text>
</comment>
<sequence length="420" mass="45228">MEQNLIKSLRFIIITTVCVVLVSCSKKKEPEVEPPVEVPTNPPASTGSVETNPANSNYRPAFTGQTRIGRVTTTTAISRTIVTSSLTAPWGIVVMPDGRFLVNEKAGRMRIVTATGNVGLPINGLPTVNSCGQGGLLGLCLDPDFSTNRMVYWSYSELGTGGNVSAVAKGRLANDELSLAGVTVIFRASPRYSGVNHYGGRVIFDRAGNLFASIGERADNSTRIQAQSVTASIGKVVRITKDGSAVTGNPYLNQAGALPELYSIGHRNPQGLAIHPITGEIWQSEHGPRGGDEINRIQAGANYGWPTITYGLEYSGQPVLTGIQQQSGMTQPVYYWDPVVSPSGMTFYNGNRVPEWQNNLFIGALSGQHIVRLVITDNVVTGEERLLASEGQRFRDVTQGADGALYAITDQGRLYKIDRQ</sequence>
<evidence type="ECO:0000313" key="3">
    <source>
        <dbReference type="EMBL" id="TKC01549.1"/>
    </source>
</evidence>
<accession>A0A4U1CAQ2</accession>
<proteinExistence type="predicted"/>
<reference evidence="3 4" key="1">
    <citation type="submission" date="2019-04" db="EMBL/GenBank/DDBJ databases">
        <title>Pedobacter sp. AR-2-6 sp. nov., isolated from Arctic soil.</title>
        <authorList>
            <person name="Dahal R.H."/>
            <person name="Kim D.-U."/>
        </authorList>
    </citation>
    <scope>NUCLEOTIDE SEQUENCE [LARGE SCALE GENOMIC DNA]</scope>
    <source>
        <strain evidence="3 4">AR-2-6</strain>
    </source>
</reference>
<feature type="compositionally biased region" description="Polar residues" evidence="1">
    <location>
        <begin position="43"/>
        <end position="61"/>
    </location>
</feature>
<dbReference type="PANTHER" id="PTHR19328:SF75">
    <property type="entry name" value="ALDOSE SUGAR DEHYDROGENASE YLII"/>
    <property type="match status" value="1"/>
</dbReference>